<evidence type="ECO:0000313" key="1">
    <source>
        <dbReference type="EnsemblPlants" id="MELO3C033388.2.1"/>
    </source>
</evidence>
<dbReference type="AlphaFoldDB" id="A0A9I9EH59"/>
<dbReference type="EnsemblPlants" id="MELO3C033388.2.1">
    <property type="protein sequence ID" value="MELO3C033388.2.1"/>
    <property type="gene ID" value="MELO3C033388.2"/>
</dbReference>
<dbReference type="Gramene" id="MELO3C033388.2.1">
    <property type="protein sequence ID" value="MELO3C033388.2.1"/>
    <property type="gene ID" value="MELO3C033388.2"/>
</dbReference>
<organism evidence="1">
    <name type="scientific">Cucumis melo</name>
    <name type="common">Muskmelon</name>
    <dbReference type="NCBI Taxonomy" id="3656"/>
    <lineage>
        <taxon>Eukaryota</taxon>
        <taxon>Viridiplantae</taxon>
        <taxon>Streptophyta</taxon>
        <taxon>Embryophyta</taxon>
        <taxon>Tracheophyta</taxon>
        <taxon>Spermatophyta</taxon>
        <taxon>Magnoliopsida</taxon>
        <taxon>eudicotyledons</taxon>
        <taxon>Gunneridae</taxon>
        <taxon>Pentapetalae</taxon>
        <taxon>rosids</taxon>
        <taxon>fabids</taxon>
        <taxon>Cucurbitales</taxon>
        <taxon>Cucurbitaceae</taxon>
        <taxon>Benincaseae</taxon>
        <taxon>Cucumis</taxon>
    </lineage>
</organism>
<reference evidence="1" key="1">
    <citation type="submission" date="2023-03" db="UniProtKB">
        <authorList>
            <consortium name="EnsemblPlants"/>
        </authorList>
    </citation>
    <scope>IDENTIFICATION</scope>
</reference>
<sequence>MEQINQTLQLLQPNVSSSNLCVSLAQIASRIETSNWVIPDALLVTRREWFSRRISSDDFLDVAFCIGKSFSGVFTTSADIFVRRESPNSCSESLYSKEIIIWSQTVSKRMV</sequence>
<name>A0A9I9EH59_CUCME</name>
<proteinExistence type="predicted"/>
<accession>A0A9I9EH59</accession>
<protein>
    <submittedName>
        <fullName evidence="1">Uncharacterized protein</fullName>
    </submittedName>
</protein>